<dbReference type="InterPro" id="IPR036680">
    <property type="entry name" value="SPOR-like_sf"/>
</dbReference>
<protein>
    <submittedName>
        <fullName evidence="5">Tetratricopeptide repeat protein</fullName>
    </submittedName>
</protein>
<feature type="compositionally biased region" description="Basic and acidic residues" evidence="2">
    <location>
        <begin position="451"/>
        <end position="460"/>
    </location>
</feature>
<feature type="compositionally biased region" description="Basic and acidic residues" evidence="2">
    <location>
        <begin position="305"/>
        <end position="319"/>
    </location>
</feature>
<dbReference type="SUPFAM" id="SSF48452">
    <property type="entry name" value="TPR-like"/>
    <property type="match status" value="1"/>
</dbReference>
<feature type="region of interest" description="Disordered" evidence="2">
    <location>
        <begin position="268"/>
        <end position="420"/>
    </location>
</feature>
<keyword evidence="3" id="KW-0732">Signal</keyword>
<dbReference type="Gene3D" id="1.25.40.10">
    <property type="entry name" value="Tetratricopeptide repeat domain"/>
    <property type="match status" value="1"/>
</dbReference>
<accession>A0A6I4SSK5</accession>
<dbReference type="InterPro" id="IPR011990">
    <property type="entry name" value="TPR-like_helical_dom_sf"/>
</dbReference>
<dbReference type="PROSITE" id="PS51724">
    <property type="entry name" value="SPOR"/>
    <property type="match status" value="1"/>
</dbReference>
<evidence type="ECO:0000256" key="1">
    <source>
        <dbReference type="PROSITE-ProRule" id="PRU00339"/>
    </source>
</evidence>
<feature type="domain" description="SPOR" evidence="4">
    <location>
        <begin position="469"/>
        <end position="549"/>
    </location>
</feature>
<organism evidence="5 6">
    <name type="scientific">Croceibacterium salegens</name>
    <dbReference type="NCBI Taxonomy" id="1737568"/>
    <lineage>
        <taxon>Bacteria</taxon>
        <taxon>Pseudomonadati</taxon>
        <taxon>Pseudomonadota</taxon>
        <taxon>Alphaproteobacteria</taxon>
        <taxon>Sphingomonadales</taxon>
        <taxon>Erythrobacteraceae</taxon>
        <taxon>Croceibacterium</taxon>
    </lineage>
</organism>
<evidence type="ECO:0000259" key="4">
    <source>
        <dbReference type="PROSITE" id="PS51724"/>
    </source>
</evidence>
<feature type="compositionally biased region" description="Pro residues" evidence="2">
    <location>
        <begin position="461"/>
        <end position="471"/>
    </location>
</feature>
<proteinExistence type="predicted"/>
<dbReference type="AlphaFoldDB" id="A0A6I4SSK5"/>
<feature type="signal peptide" evidence="3">
    <location>
        <begin position="1"/>
        <end position="29"/>
    </location>
</feature>
<feature type="chain" id="PRO_5026301004" evidence="3">
    <location>
        <begin position="30"/>
        <end position="559"/>
    </location>
</feature>
<feature type="region of interest" description="Disordered" evidence="2">
    <location>
        <begin position="437"/>
        <end position="472"/>
    </location>
</feature>
<comment type="caution">
    <text evidence="5">The sequence shown here is derived from an EMBL/GenBank/DDBJ whole genome shotgun (WGS) entry which is preliminary data.</text>
</comment>
<keyword evidence="6" id="KW-1185">Reference proteome</keyword>
<feature type="compositionally biased region" description="Polar residues" evidence="2">
    <location>
        <begin position="327"/>
        <end position="344"/>
    </location>
</feature>
<dbReference type="Pfam" id="PF05036">
    <property type="entry name" value="SPOR"/>
    <property type="match status" value="1"/>
</dbReference>
<dbReference type="Proteomes" id="UP000433652">
    <property type="component" value="Unassembled WGS sequence"/>
</dbReference>
<reference evidence="5 6" key="1">
    <citation type="submission" date="2019-12" db="EMBL/GenBank/DDBJ databases">
        <title>Genomic-based taxomic classification of the family Erythrobacteraceae.</title>
        <authorList>
            <person name="Xu L."/>
        </authorList>
    </citation>
    <scope>NUCLEOTIDE SEQUENCE [LARGE SCALE GENOMIC DNA]</scope>
    <source>
        <strain evidence="5 6">MCCC 1K01500</strain>
    </source>
</reference>
<evidence type="ECO:0000313" key="5">
    <source>
        <dbReference type="EMBL" id="MXO58020.1"/>
    </source>
</evidence>
<dbReference type="EMBL" id="WTYM01000021">
    <property type="protein sequence ID" value="MXO58020.1"/>
    <property type="molecule type" value="Genomic_DNA"/>
</dbReference>
<feature type="repeat" description="TPR" evidence="1">
    <location>
        <begin position="61"/>
        <end position="94"/>
    </location>
</feature>
<dbReference type="PROSITE" id="PS50005">
    <property type="entry name" value="TPR"/>
    <property type="match status" value="1"/>
</dbReference>
<feature type="compositionally biased region" description="Low complexity" evidence="2">
    <location>
        <begin position="366"/>
        <end position="383"/>
    </location>
</feature>
<dbReference type="InterPro" id="IPR019734">
    <property type="entry name" value="TPR_rpt"/>
</dbReference>
<keyword evidence="1" id="KW-0802">TPR repeat</keyword>
<dbReference type="RefSeq" id="WP_159791311.1">
    <property type="nucleotide sequence ID" value="NZ_WTYM01000021.1"/>
</dbReference>
<dbReference type="SUPFAM" id="SSF110997">
    <property type="entry name" value="Sporulation related repeat"/>
    <property type="match status" value="1"/>
</dbReference>
<evidence type="ECO:0000313" key="6">
    <source>
        <dbReference type="Proteomes" id="UP000433652"/>
    </source>
</evidence>
<evidence type="ECO:0000256" key="2">
    <source>
        <dbReference type="SAM" id="MobiDB-lite"/>
    </source>
</evidence>
<dbReference type="InterPro" id="IPR007730">
    <property type="entry name" value="SPOR-like_dom"/>
</dbReference>
<name>A0A6I4SSK5_9SPHN</name>
<sequence length="559" mass="59004">MTRAVHSRFGKFLLAPVLAGGAMWLPATALNAQAVIQALPPPEVGDLQSALAVLARNPTNLDALIRAGKASIAIEDLPAASGFFRRALAISPNNGEVEAGMAAIALRQGNAVEAVSLFEKAERDGMPAGSHASDHGLALDLVGDNDGAQRYYREELSRGDDPEVARRLALSQAIAGDQVGSEATLLPLLQRSDLAAYRTRAFALAILGRSDEAVSIAETMLPERLSNRMAPYLRYMPRLTRAQQAAAANLGRFPPAAEIGRDSPEIAALSARSTPRTVAVRTPDARLEPAGEPLGGTAKPNRQTRSRDTASRPATDRRVTIGKVEQVGSTPIEQPTAQQVSEPQPVQAGELPPAQQQSVPQPPVSQPSVSQPSVSQPVLVAAAEPPPAPPVQPVAASEDVPRPSLSIGTPGVVEAEPEAVEPEVSLAEAFAEFAGEPVQAAGSRSGAVDITKFEPPRQKPEPPPAPKPPANPKRYWVQVATGRDTGALGFDWRRIQGKGGALLKSNSAYTAKWGQTNRLVTGPYDTEAEALKMVKSLKDKGLDTFAFTSAQGEEVRPLK</sequence>
<gene>
    <name evidence="5" type="ORF">GRI89_00480</name>
</gene>
<evidence type="ECO:0000256" key="3">
    <source>
        <dbReference type="SAM" id="SignalP"/>
    </source>
</evidence>
<dbReference type="GO" id="GO:0042834">
    <property type="term" value="F:peptidoglycan binding"/>
    <property type="evidence" value="ECO:0007669"/>
    <property type="project" value="InterPro"/>
</dbReference>
<dbReference type="OrthoDB" id="7398646at2"/>